<dbReference type="HAMAP" id="MF_01937">
    <property type="entry name" value="MenA_1"/>
    <property type="match status" value="1"/>
</dbReference>
<evidence type="ECO:0000256" key="1">
    <source>
        <dbReference type="ARBA" id="ARBA00004141"/>
    </source>
</evidence>
<feature type="transmembrane region" description="Helical" evidence="8">
    <location>
        <begin position="151"/>
        <end position="169"/>
    </location>
</feature>
<proteinExistence type="inferred from homology"/>
<dbReference type="PANTHER" id="PTHR13929">
    <property type="entry name" value="1,4-DIHYDROXY-2-NAPHTHOATE OCTAPRENYLTRANSFERASE"/>
    <property type="match status" value="1"/>
</dbReference>
<keyword evidence="7 8" id="KW-0472">Membrane</keyword>
<feature type="transmembrane region" description="Helical" evidence="8">
    <location>
        <begin position="175"/>
        <end position="197"/>
    </location>
</feature>
<keyword evidence="5 8" id="KW-0812">Transmembrane</keyword>
<dbReference type="GO" id="GO:0046428">
    <property type="term" value="F:1,4-dihydroxy-2-naphthoate polyprenyltransferase activity"/>
    <property type="evidence" value="ECO:0007669"/>
    <property type="project" value="UniProtKB-UniRule"/>
</dbReference>
<feature type="transmembrane region" description="Helical" evidence="8">
    <location>
        <begin position="209"/>
        <end position="230"/>
    </location>
</feature>
<accession>A0A8D5FJA3</accession>
<evidence type="ECO:0000256" key="4">
    <source>
        <dbReference type="ARBA" id="ARBA00022679"/>
    </source>
</evidence>
<dbReference type="InterPro" id="IPR000537">
    <property type="entry name" value="UbiA_prenyltransferase"/>
</dbReference>
<evidence type="ECO:0000256" key="6">
    <source>
        <dbReference type="ARBA" id="ARBA00022989"/>
    </source>
</evidence>
<organism evidence="10 11">
    <name type="scientific">Desulfomarina profundi</name>
    <dbReference type="NCBI Taxonomy" id="2772557"/>
    <lineage>
        <taxon>Bacteria</taxon>
        <taxon>Pseudomonadati</taxon>
        <taxon>Thermodesulfobacteriota</taxon>
        <taxon>Desulfobulbia</taxon>
        <taxon>Desulfobulbales</taxon>
        <taxon>Desulfobulbaceae</taxon>
        <taxon>Desulfomarina</taxon>
    </lineage>
</organism>
<dbReference type="UniPathway" id="UPA00079">
    <property type="reaction ID" value="UER00168"/>
</dbReference>
<sequence>MAKQHIQSKFSLWIQAARPKTLPAALAPVIVGSAAAFRDGGFRPFTALICLACAVTLQVAVNFANDYFDAKNKIDSGERLGPVRVTQSGLIPPESVKRAIIWSLVLTTLFFACLVNSGGVVVLFIGVASILSALAYSGGPFPLASHGLGEIFVFIFFGLVAVCGTYFIQTGQLNLFIVTAAIPPGLLISAIMVVNNLRDRETDRKAGKNTLAVILGKRATIVLYIVLIGASYSVSIMMVAGNSTVSAMIFLPWLTLPHGWKLIREIRENEGRDLNETLAKTAKFSLVFSLLFAVGIIWTGT</sequence>
<keyword evidence="6 8" id="KW-1133">Transmembrane helix</keyword>
<dbReference type="EMBL" id="AP024086">
    <property type="protein sequence ID" value="BCL62667.1"/>
    <property type="molecule type" value="Genomic_DNA"/>
</dbReference>
<dbReference type="GO" id="GO:0042371">
    <property type="term" value="P:vitamin K biosynthetic process"/>
    <property type="evidence" value="ECO:0007669"/>
    <property type="project" value="TreeGrafter"/>
</dbReference>
<evidence type="ECO:0000313" key="11">
    <source>
        <dbReference type="Proteomes" id="UP000826725"/>
    </source>
</evidence>
<evidence type="ECO:0000256" key="9">
    <source>
        <dbReference type="NCBIfam" id="TIGR00751"/>
    </source>
</evidence>
<evidence type="ECO:0000256" key="8">
    <source>
        <dbReference type="HAMAP-Rule" id="MF_01937"/>
    </source>
</evidence>
<name>A0A8D5FJA3_9BACT</name>
<dbReference type="NCBIfam" id="TIGR00751">
    <property type="entry name" value="menA"/>
    <property type="match status" value="1"/>
</dbReference>
<feature type="transmembrane region" description="Helical" evidence="8">
    <location>
        <begin position="21"/>
        <end position="38"/>
    </location>
</feature>
<keyword evidence="11" id="KW-1185">Reference proteome</keyword>
<dbReference type="GO" id="GO:0005886">
    <property type="term" value="C:plasma membrane"/>
    <property type="evidence" value="ECO:0007669"/>
    <property type="project" value="UniProtKB-SubCell"/>
</dbReference>
<dbReference type="Proteomes" id="UP000826725">
    <property type="component" value="Chromosome"/>
</dbReference>
<dbReference type="GO" id="GO:0009234">
    <property type="term" value="P:menaquinone biosynthetic process"/>
    <property type="evidence" value="ECO:0007669"/>
    <property type="project" value="UniProtKB-UniRule"/>
</dbReference>
<evidence type="ECO:0000256" key="3">
    <source>
        <dbReference type="ARBA" id="ARBA00022475"/>
    </source>
</evidence>
<reference evidence="10" key="1">
    <citation type="submission" date="2020-09" db="EMBL/GenBank/DDBJ databases">
        <title>Desulfogranum mesoprofundum gen. nov., sp. nov., a novel mesophilic, sulfate-reducing chemolithoautotroph isolated from a deep-sea hydrothermal vent chimney in the Suiyo Seamount.</title>
        <authorList>
            <person name="Hashimoto Y."/>
            <person name="Nakagawa S."/>
        </authorList>
    </citation>
    <scope>NUCLEOTIDE SEQUENCE</scope>
    <source>
        <strain evidence="10">KT2</strain>
    </source>
</reference>
<comment type="pathway">
    <text evidence="8">Quinol/quinone metabolism; menaquinone biosynthesis; menaquinol from 1,4-dihydroxy-2-naphthoate: step 1/2.</text>
</comment>
<keyword evidence="4 8" id="KW-0808">Transferase</keyword>
<comment type="subcellular location">
    <subcellularLocation>
        <location evidence="8">Cell membrane</location>
        <topology evidence="8">Multi-pass membrane protein</topology>
    </subcellularLocation>
    <subcellularLocation>
        <location evidence="1">Membrane</location>
        <topology evidence="1">Multi-pass membrane protein</topology>
    </subcellularLocation>
</comment>
<evidence type="ECO:0000256" key="5">
    <source>
        <dbReference type="ARBA" id="ARBA00022692"/>
    </source>
</evidence>
<dbReference type="InterPro" id="IPR004657">
    <property type="entry name" value="MenA"/>
</dbReference>
<dbReference type="NCBIfam" id="NF004751">
    <property type="entry name" value="PRK06080.1-3"/>
    <property type="match status" value="1"/>
</dbReference>
<keyword evidence="2 8" id="KW-0474">Menaquinone biosynthesis</keyword>
<comment type="function">
    <text evidence="8">Conversion of 1,4-dihydroxy-2-naphthoate (DHNA) to demethylmenaquinone (DMK).</text>
</comment>
<gene>
    <name evidence="8 10" type="primary">menA</name>
    <name evidence="10" type="ORF">DGMP_33600</name>
</gene>
<feature type="transmembrane region" description="Helical" evidence="8">
    <location>
        <begin position="277"/>
        <end position="298"/>
    </location>
</feature>
<dbReference type="AlphaFoldDB" id="A0A8D5FJA3"/>
<dbReference type="EC" id="2.5.1.74" evidence="8 9"/>
<dbReference type="Pfam" id="PF01040">
    <property type="entry name" value="UbiA"/>
    <property type="match status" value="1"/>
</dbReference>
<evidence type="ECO:0000256" key="2">
    <source>
        <dbReference type="ARBA" id="ARBA00022428"/>
    </source>
</evidence>
<evidence type="ECO:0000256" key="7">
    <source>
        <dbReference type="ARBA" id="ARBA00023136"/>
    </source>
</evidence>
<dbReference type="InterPro" id="IPR026046">
    <property type="entry name" value="UBIAD1"/>
</dbReference>
<dbReference type="RefSeq" id="WP_228854998.1">
    <property type="nucleotide sequence ID" value="NZ_AP024086.1"/>
</dbReference>
<comment type="catalytic activity">
    <reaction evidence="8">
        <text>an all-trans-polyprenyl diphosphate + 1,4-dihydroxy-2-naphthoate + H(+) = a 2-demethylmenaquinol + CO2 + diphosphate</text>
        <dbReference type="Rhea" id="RHEA:26478"/>
        <dbReference type="Rhea" id="RHEA-COMP:9563"/>
        <dbReference type="Rhea" id="RHEA-COMP:9564"/>
        <dbReference type="ChEBI" id="CHEBI:11173"/>
        <dbReference type="ChEBI" id="CHEBI:15378"/>
        <dbReference type="ChEBI" id="CHEBI:16526"/>
        <dbReference type="ChEBI" id="CHEBI:33019"/>
        <dbReference type="ChEBI" id="CHEBI:55437"/>
        <dbReference type="ChEBI" id="CHEBI:58914"/>
        <dbReference type="EC" id="2.5.1.74"/>
    </reaction>
</comment>
<feature type="transmembrane region" description="Helical" evidence="8">
    <location>
        <begin position="44"/>
        <end position="64"/>
    </location>
</feature>
<keyword evidence="3 8" id="KW-1003">Cell membrane</keyword>
<dbReference type="PIRSF" id="PIRSF005355">
    <property type="entry name" value="UBIAD1"/>
    <property type="match status" value="1"/>
</dbReference>
<comment type="similarity">
    <text evidence="8">Belongs to the MenA family. Type 1 subfamily.</text>
</comment>
<dbReference type="PANTHER" id="PTHR13929:SF0">
    <property type="entry name" value="UBIA PRENYLTRANSFERASE DOMAIN-CONTAINING PROTEIN 1"/>
    <property type="match status" value="1"/>
</dbReference>
<dbReference type="CDD" id="cd13962">
    <property type="entry name" value="PT_UbiA_UBIAD1"/>
    <property type="match status" value="1"/>
</dbReference>
<protein>
    <recommendedName>
        <fullName evidence="8 9">1,4-dihydroxy-2-naphthoate octaprenyltransferase</fullName>
        <shortName evidence="8">DHNA-octaprenyltransferase</shortName>
        <ecNumber evidence="8 9">2.5.1.74</ecNumber>
    </recommendedName>
</protein>
<evidence type="ECO:0000313" key="10">
    <source>
        <dbReference type="EMBL" id="BCL62667.1"/>
    </source>
</evidence>
<dbReference type="KEGG" id="dbk:DGMP_33600"/>